<dbReference type="InterPro" id="IPR003961">
    <property type="entry name" value="FN3_dom"/>
</dbReference>
<dbReference type="CDD" id="cd00063">
    <property type="entry name" value="FN3"/>
    <property type="match status" value="1"/>
</dbReference>
<evidence type="ECO:0008006" key="3">
    <source>
        <dbReference type="Google" id="ProtNLM"/>
    </source>
</evidence>
<proteinExistence type="predicted"/>
<evidence type="ECO:0000313" key="1">
    <source>
        <dbReference type="EMBL" id="CAI8023109.1"/>
    </source>
</evidence>
<dbReference type="AlphaFoldDB" id="A0AA35WJX4"/>
<dbReference type="Proteomes" id="UP001174909">
    <property type="component" value="Unassembled WGS sequence"/>
</dbReference>
<comment type="caution">
    <text evidence="1">The sequence shown here is derived from an EMBL/GenBank/DDBJ whole genome shotgun (WGS) entry which is preliminary data.</text>
</comment>
<keyword evidence="2" id="KW-1185">Reference proteome</keyword>
<accession>A0AA35WJX4</accession>
<dbReference type="SUPFAM" id="SSF49265">
    <property type="entry name" value="Fibronectin type III"/>
    <property type="match status" value="1"/>
</dbReference>
<dbReference type="InterPro" id="IPR013783">
    <property type="entry name" value="Ig-like_fold"/>
</dbReference>
<dbReference type="EMBL" id="CASHTH010001994">
    <property type="protein sequence ID" value="CAI8023109.1"/>
    <property type="molecule type" value="Genomic_DNA"/>
</dbReference>
<organism evidence="1 2">
    <name type="scientific">Geodia barretti</name>
    <name type="common">Barrett's horny sponge</name>
    <dbReference type="NCBI Taxonomy" id="519541"/>
    <lineage>
        <taxon>Eukaryota</taxon>
        <taxon>Metazoa</taxon>
        <taxon>Porifera</taxon>
        <taxon>Demospongiae</taxon>
        <taxon>Heteroscleromorpha</taxon>
        <taxon>Tetractinellida</taxon>
        <taxon>Astrophorina</taxon>
        <taxon>Geodiidae</taxon>
        <taxon>Geodia</taxon>
    </lineage>
</organism>
<feature type="non-terminal residue" evidence="1">
    <location>
        <position position="119"/>
    </location>
</feature>
<evidence type="ECO:0000313" key="2">
    <source>
        <dbReference type="Proteomes" id="UP001174909"/>
    </source>
</evidence>
<reference evidence="1" key="1">
    <citation type="submission" date="2023-03" db="EMBL/GenBank/DDBJ databases">
        <authorList>
            <person name="Steffen K."/>
            <person name="Cardenas P."/>
        </authorList>
    </citation>
    <scope>NUCLEOTIDE SEQUENCE</scope>
</reference>
<protein>
    <recommendedName>
        <fullName evidence="3">Fibronectin type-III domain-containing protein</fullName>
    </recommendedName>
</protein>
<dbReference type="Gene3D" id="2.60.40.10">
    <property type="entry name" value="Immunoglobulins"/>
    <property type="match status" value="1"/>
</dbReference>
<name>A0AA35WJX4_GEOBA</name>
<sequence>CQIRCAVPNPPSNLTVTQNGVDSVLVSWTPSDGAELYFIIYEHVLISGMMVVQGTLDSATVRLDPAFSMPGSPFSFMLVAHAALPSVEVGPVDITLGKLDVRLFAPLEGGPVLGRNFTL</sequence>
<gene>
    <name evidence="1" type="ORF">GBAR_LOCUS13531</name>
</gene>
<feature type="non-terminal residue" evidence="1">
    <location>
        <position position="1"/>
    </location>
</feature>
<dbReference type="InterPro" id="IPR036116">
    <property type="entry name" value="FN3_sf"/>
</dbReference>